<dbReference type="GO" id="GO:0005524">
    <property type="term" value="F:ATP binding"/>
    <property type="evidence" value="ECO:0007669"/>
    <property type="project" value="UniProtKB-KW"/>
</dbReference>
<feature type="transmembrane region" description="Helical" evidence="9">
    <location>
        <begin position="59"/>
        <end position="77"/>
    </location>
</feature>
<dbReference type="eggNOG" id="KOG0058">
    <property type="taxonomic scope" value="Eukaryota"/>
</dbReference>
<dbReference type="InterPro" id="IPR017871">
    <property type="entry name" value="ABC_transporter-like_CS"/>
</dbReference>
<dbReference type="KEGG" id="tet:TTHERM_01084320"/>
<organism evidence="12 13">
    <name type="scientific">Tetrahymena thermophila (strain SB210)</name>
    <dbReference type="NCBI Taxonomy" id="312017"/>
    <lineage>
        <taxon>Eukaryota</taxon>
        <taxon>Sar</taxon>
        <taxon>Alveolata</taxon>
        <taxon>Ciliophora</taxon>
        <taxon>Intramacronucleata</taxon>
        <taxon>Oligohymenophorea</taxon>
        <taxon>Hymenostomatida</taxon>
        <taxon>Tetrahymenina</taxon>
        <taxon>Tetrahymenidae</taxon>
        <taxon>Tetrahymena</taxon>
    </lineage>
</organism>
<evidence type="ECO:0000313" key="12">
    <source>
        <dbReference type="EMBL" id="EAR82765.1"/>
    </source>
</evidence>
<evidence type="ECO:0000256" key="8">
    <source>
        <dbReference type="ARBA" id="ARBA00023136"/>
    </source>
</evidence>
<dbReference type="SUPFAM" id="SSF52540">
    <property type="entry name" value="P-loop containing nucleoside triphosphate hydrolases"/>
    <property type="match status" value="1"/>
</dbReference>
<dbReference type="Gene3D" id="3.40.50.300">
    <property type="entry name" value="P-loop containing nucleotide triphosphate hydrolases"/>
    <property type="match status" value="1"/>
</dbReference>
<feature type="transmembrane region" description="Helical" evidence="9">
    <location>
        <begin position="199"/>
        <end position="218"/>
    </location>
</feature>
<name>Q22BT5_TETTS</name>
<evidence type="ECO:0000256" key="2">
    <source>
        <dbReference type="ARBA" id="ARBA00022448"/>
    </source>
</evidence>
<accession>Q22BT5</accession>
<dbReference type="FunFam" id="3.40.50.300:FF:000299">
    <property type="entry name" value="ABC transporter ATP-binding protein/permease"/>
    <property type="match status" value="1"/>
</dbReference>
<dbReference type="OrthoDB" id="6500128at2759"/>
<dbReference type="Pfam" id="PF00664">
    <property type="entry name" value="ABC_membrane"/>
    <property type="match status" value="1"/>
</dbReference>
<dbReference type="InterPro" id="IPR036640">
    <property type="entry name" value="ABC1_TM_sf"/>
</dbReference>
<dbReference type="Gene3D" id="1.20.1560.10">
    <property type="entry name" value="ABC transporter type 1, transmembrane domain"/>
    <property type="match status" value="1"/>
</dbReference>
<feature type="domain" description="ABC transporter" evidence="10">
    <location>
        <begin position="429"/>
        <end position="663"/>
    </location>
</feature>
<dbReference type="PROSITE" id="PS00211">
    <property type="entry name" value="ABC_TRANSPORTER_1"/>
    <property type="match status" value="1"/>
</dbReference>
<dbReference type="InterPro" id="IPR039421">
    <property type="entry name" value="Type_1_exporter"/>
</dbReference>
<dbReference type="OMA" id="QDIFIMI"/>
<dbReference type="HOGENOM" id="CLU_000604_84_3_1"/>
<dbReference type="TCDB" id="3.A.1.201.19">
    <property type="family name" value="the atp-binding cassette (abc) superfamily"/>
</dbReference>
<dbReference type="InterPro" id="IPR011527">
    <property type="entry name" value="ABC1_TM_dom"/>
</dbReference>
<keyword evidence="5" id="KW-0547">Nucleotide-binding</keyword>
<dbReference type="GO" id="GO:0015421">
    <property type="term" value="F:ABC-type oligopeptide transporter activity"/>
    <property type="evidence" value="ECO:0007669"/>
    <property type="project" value="TreeGrafter"/>
</dbReference>
<dbReference type="GeneID" id="7830862"/>
<dbReference type="SUPFAM" id="SSF90123">
    <property type="entry name" value="ABC transporter transmembrane region"/>
    <property type="match status" value="1"/>
</dbReference>
<dbReference type="PANTHER" id="PTHR43394:SF1">
    <property type="entry name" value="ATP-BINDING CASSETTE SUB-FAMILY B MEMBER 10, MITOCHONDRIAL"/>
    <property type="match status" value="1"/>
</dbReference>
<feature type="domain" description="ABC transmembrane type-1" evidence="11">
    <location>
        <begin position="61"/>
        <end position="365"/>
    </location>
</feature>
<gene>
    <name evidence="12" type="ORF">TTHERM_01084320</name>
</gene>
<dbReference type="InterPro" id="IPR027417">
    <property type="entry name" value="P-loop_NTPase"/>
</dbReference>
<evidence type="ECO:0000256" key="1">
    <source>
        <dbReference type="ARBA" id="ARBA00004651"/>
    </source>
</evidence>
<protein>
    <submittedName>
        <fullName evidence="12">ABC transporter family protein</fullName>
    </submittedName>
</protein>
<dbReference type="GO" id="GO:0016887">
    <property type="term" value="F:ATP hydrolysis activity"/>
    <property type="evidence" value="ECO:0007669"/>
    <property type="project" value="InterPro"/>
</dbReference>
<evidence type="ECO:0000256" key="4">
    <source>
        <dbReference type="ARBA" id="ARBA00022692"/>
    </source>
</evidence>
<evidence type="ECO:0000313" key="13">
    <source>
        <dbReference type="Proteomes" id="UP000009168"/>
    </source>
</evidence>
<keyword evidence="6" id="KW-0067">ATP-binding</keyword>
<keyword evidence="7 9" id="KW-1133">Transmembrane helix</keyword>
<dbReference type="Pfam" id="PF00005">
    <property type="entry name" value="ABC_tran"/>
    <property type="match status" value="1"/>
</dbReference>
<dbReference type="GO" id="GO:0005743">
    <property type="term" value="C:mitochondrial inner membrane"/>
    <property type="evidence" value="ECO:0007669"/>
    <property type="project" value="TreeGrafter"/>
</dbReference>
<evidence type="ECO:0000256" key="5">
    <source>
        <dbReference type="ARBA" id="ARBA00022741"/>
    </source>
</evidence>
<dbReference type="RefSeq" id="XP_001030428.1">
    <property type="nucleotide sequence ID" value="XM_001030428.3"/>
</dbReference>
<reference evidence="13" key="1">
    <citation type="journal article" date="2006" name="PLoS Biol.">
        <title>Macronuclear genome sequence of the ciliate Tetrahymena thermophila, a model eukaryote.</title>
        <authorList>
            <person name="Eisen J.A."/>
            <person name="Coyne R.S."/>
            <person name="Wu M."/>
            <person name="Wu D."/>
            <person name="Thiagarajan M."/>
            <person name="Wortman J.R."/>
            <person name="Badger J.H."/>
            <person name="Ren Q."/>
            <person name="Amedeo P."/>
            <person name="Jones K.M."/>
            <person name="Tallon L.J."/>
            <person name="Delcher A.L."/>
            <person name="Salzberg S.L."/>
            <person name="Silva J.C."/>
            <person name="Haas B.J."/>
            <person name="Majoros W.H."/>
            <person name="Farzad M."/>
            <person name="Carlton J.M."/>
            <person name="Smith R.K. Jr."/>
            <person name="Garg J."/>
            <person name="Pearlman R.E."/>
            <person name="Karrer K.M."/>
            <person name="Sun L."/>
            <person name="Manning G."/>
            <person name="Elde N.C."/>
            <person name="Turkewitz A.P."/>
            <person name="Asai D.J."/>
            <person name="Wilkes D.E."/>
            <person name="Wang Y."/>
            <person name="Cai H."/>
            <person name="Collins K."/>
            <person name="Stewart B.A."/>
            <person name="Lee S.R."/>
            <person name="Wilamowska K."/>
            <person name="Weinberg Z."/>
            <person name="Ruzzo W.L."/>
            <person name="Wloga D."/>
            <person name="Gaertig J."/>
            <person name="Frankel J."/>
            <person name="Tsao C.-C."/>
            <person name="Gorovsky M.A."/>
            <person name="Keeling P.J."/>
            <person name="Waller R.F."/>
            <person name="Patron N.J."/>
            <person name="Cherry J.M."/>
            <person name="Stover N.A."/>
            <person name="Krieger C.J."/>
            <person name="del Toro C."/>
            <person name="Ryder H.F."/>
            <person name="Williamson S.C."/>
            <person name="Barbeau R.A."/>
            <person name="Hamilton E.P."/>
            <person name="Orias E."/>
        </authorList>
    </citation>
    <scope>NUCLEOTIDE SEQUENCE [LARGE SCALE GENOMIC DNA]</scope>
    <source>
        <strain evidence="13">SB210</strain>
    </source>
</reference>
<feature type="transmembrane region" description="Helical" evidence="9">
    <location>
        <begin position="224"/>
        <end position="242"/>
    </location>
</feature>
<keyword evidence="4 9" id="KW-0812">Transmembrane</keyword>
<dbReference type="InterPro" id="IPR003439">
    <property type="entry name" value="ABC_transporter-like_ATP-bd"/>
</dbReference>
<dbReference type="InterPro" id="IPR003593">
    <property type="entry name" value="AAA+_ATPase"/>
</dbReference>
<comment type="subcellular location">
    <subcellularLocation>
        <location evidence="1">Cell membrane</location>
        <topology evidence="1">Multi-pass membrane protein</topology>
    </subcellularLocation>
</comment>
<dbReference type="SMART" id="SM00382">
    <property type="entry name" value="AAA"/>
    <property type="match status" value="1"/>
</dbReference>
<dbReference type="PROSITE" id="PS50893">
    <property type="entry name" value="ABC_TRANSPORTER_2"/>
    <property type="match status" value="1"/>
</dbReference>
<dbReference type="STRING" id="312017.Q22BT5"/>
<dbReference type="PROSITE" id="PS50929">
    <property type="entry name" value="ABC_TM1F"/>
    <property type="match status" value="1"/>
</dbReference>
<keyword evidence="2" id="KW-0813">Transport</keyword>
<keyword evidence="13" id="KW-1185">Reference proteome</keyword>
<feature type="transmembrane region" description="Helical" evidence="9">
    <location>
        <begin position="117"/>
        <end position="137"/>
    </location>
</feature>
<dbReference type="Proteomes" id="UP000009168">
    <property type="component" value="Unassembled WGS sequence"/>
</dbReference>
<evidence type="ECO:0000256" key="6">
    <source>
        <dbReference type="ARBA" id="ARBA00022840"/>
    </source>
</evidence>
<feature type="transmembrane region" description="Helical" evidence="9">
    <location>
        <begin position="314"/>
        <end position="335"/>
    </location>
</feature>
<evidence type="ECO:0000259" key="11">
    <source>
        <dbReference type="PROSITE" id="PS50929"/>
    </source>
</evidence>
<dbReference type="EMBL" id="GG662531">
    <property type="protein sequence ID" value="EAR82765.1"/>
    <property type="molecule type" value="Genomic_DNA"/>
</dbReference>
<keyword evidence="8 9" id="KW-0472">Membrane</keyword>
<dbReference type="GO" id="GO:0005886">
    <property type="term" value="C:plasma membrane"/>
    <property type="evidence" value="ECO:0007669"/>
    <property type="project" value="UniProtKB-SubCell"/>
</dbReference>
<keyword evidence="3" id="KW-1003">Cell membrane</keyword>
<dbReference type="InParanoid" id="Q22BT5"/>
<evidence type="ECO:0000259" key="10">
    <source>
        <dbReference type="PROSITE" id="PS50893"/>
    </source>
</evidence>
<dbReference type="GO" id="GO:0090374">
    <property type="term" value="P:oligopeptide export from mitochondrion"/>
    <property type="evidence" value="ECO:0007669"/>
    <property type="project" value="TreeGrafter"/>
</dbReference>
<dbReference type="PANTHER" id="PTHR43394">
    <property type="entry name" value="ATP-DEPENDENT PERMEASE MDL1, MITOCHONDRIAL"/>
    <property type="match status" value="1"/>
</dbReference>
<proteinExistence type="predicted"/>
<sequence>MFKLGRQIFCSAERNAFLAKKIIASFSEKTAEEAAKKKVDQKNKDFQTVYRIIHPEKKGFILAAVTSAISSGIFMLYPKLIPQLSDLYANKYEKIEESDSDEQKLNKQKNNQNTNNAYLKFFLTWGLVCGVSGFFNFSRRYINGDLGNRISIRLRQAIYNDLMTKDSTFYFNKSVNTAKIIHKLSNDVSQVSQSVSMDLFIAFRGALFITGGTGFLLFQSPQLILPSLFVMAGLSVSSRFFGNYQRHYKKEEAYDLTKTSEQAQEALQNIKLIKISNTEIKEQIDYQSTLARFYNSSKKVQYWTGMNFGFLEGFGLYSLIGILGYGSFLISSGLATPELLSSSMYAFYVGLGVRSIVNTYTELKKTTGLYDGIVSVIGTDVTQSQTYNNPKLIEEGQEYLKLQRNNAEFYQQLYSNNTATLHQSKPPHITLKNITFKYDEYGTERQLLSDLNIEIESGSVVALVGPSGCGKTTVLNLLTKLYQPTSGDILFDGQSLQAKDSKWVQQNVSYVTQEPMIFQDTVYYNIIYGNQGFDTSQEKVIEAAKMANAHDFIMSLPEGYQTKLSERGQDLSGGQRQRLILARAILKDPKILILDEGTANLDSESEKAIIQDLKTISKNRTCIIVTHKIENFLGFVNKIIELKAPINSENKLQQEKSEDEKAN</sequence>
<evidence type="ECO:0000256" key="7">
    <source>
        <dbReference type="ARBA" id="ARBA00022989"/>
    </source>
</evidence>
<evidence type="ECO:0000256" key="3">
    <source>
        <dbReference type="ARBA" id="ARBA00022475"/>
    </source>
</evidence>
<dbReference type="AlphaFoldDB" id="Q22BT5"/>
<evidence type="ECO:0000256" key="9">
    <source>
        <dbReference type="SAM" id="Phobius"/>
    </source>
</evidence>